<evidence type="ECO:0000313" key="2">
    <source>
        <dbReference type="EMBL" id="JAP88649.1"/>
    </source>
</evidence>
<feature type="coiled-coil region" evidence="1">
    <location>
        <begin position="26"/>
        <end position="95"/>
    </location>
</feature>
<proteinExistence type="predicted"/>
<accession>A0A146JZ20</accession>
<feature type="non-terminal residue" evidence="2">
    <location>
        <position position="304"/>
    </location>
</feature>
<dbReference type="AlphaFoldDB" id="A0A146JZ20"/>
<protein>
    <submittedName>
        <fullName evidence="2">Uncharacterized protein</fullName>
    </submittedName>
</protein>
<feature type="non-terminal residue" evidence="2">
    <location>
        <position position="1"/>
    </location>
</feature>
<feature type="coiled-coil region" evidence="1">
    <location>
        <begin position="138"/>
        <end position="297"/>
    </location>
</feature>
<reference evidence="2" key="1">
    <citation type="submission" date="2015-07" db="EMBL/GenBank/DDBJ databases">
        <title>Adaptation to a free-living lifestyle via gene acquisitions in the diplomonad Trepomonas sp. PC1.</title>
        <authorList>
            <person name="Xu F."/>
            <person name="Jerlstrom-Hultqvist J."/>
            <person name="Kolisko M."/>
            <person name="Simpson A.G.B."/>
            <person name="Roger A.J."/>
            <person name="Svard S.G."/>
            <person name="Andersson J.O."/>
        </authorList>
    </citation>
    <scope>NUCLEOTIDE SEQUENCE</scope>
    <source>
        <strain evidence="2">PC1</strain>
    </source>
</reference>
<name>A0A146JZ20_9EUKA</name>
<gene>
    <name evidence="2" type="ORF">TPC1_31856</name>
</gene>
<organism evidence="2">
    <name type="scientific">Trepomonas sp. PC1</name>
    <dbReference type="NCBI Taxonomy" id="1076344"/>
    <lineage>
        <taxon>Eukaryota</taxon>
        <taxon>Metamonada</taxon>
        <taxon>Diplomonadida</taxon>
        <taxon>Hexamitidae</taxon>
        <taxon>Hexamitinae</taxon>
        <taxon>Trepomonas</taxon>
    </lineage>
</organism>
<dbReference type="EMBL" id="GDID01007957">
    <property type="protein sequence ID" value="JAP88649.1"/>
    <property type="molecule type" value="Transcribed_RNA"/>
</dbReference>
<sequence length="304" mass="36158">NHSRTSSVNSSYSLTADKMYQLAEPVEKILTMEEMLKNQIKELLDEMEAYKESDIDQQKMIKQLQDEILRYQTEIRKLKQDLVSKQSELSALDAQTNLNIKKYAGQSSKEIQTEKFLDRASLLLTQQLHELNIQRYDLKQLLQQKESAIIELKTKSDNMKNYYETKIADGQRSLSTYDQQIFKLKEQIFELQQTISEQKQKELEEKIEFENILEQKQKAVQSNETNLQHLQQMLTKQQERNNSERINYQSNQISEKEVLLEKIMRQKDEIAKYQEEIQQMRSKLQTLQTQNTNLRQNIENICYT</sequence>
<evidence type="ECO:0000256" key="1">
    <source>
        <dbReference type="SAM" id="Coils"/>
    </source>
</evidence>
<keyword evidence="1" id="KW-0175">Coiled coil</keyword>